<keyword evidence="2" id="KW-0812">Transmembrane</keyword>
<dbReference type="PANTHER" id="PTHR43058">
    <property type="entry name" value="SLR0655 PROTEIN"/>
    <property type="match status" value="1"/>
</dbReference>
<dbReference type="PANTHER" id="PTHR43058:SF1">
    <property type="entry name" value="DUF427 DOMAIN-CONTAINING PROTEIN"/>
    <property type="match status" value="1"/>
</dbReference>
<keyword evidence="2" id="KW-0472">Membrane</keyword>
<feature type="region of interest" description="Disordered" evidence="1">
    <location>
        <begin position="36"/>
        <end position="92"/>
    </location>
</feature>
<dbReference type="AlphaFoldDB" id="A0A7S0LI87"/>
<proteinExistence type="predicted"/>
<evidence type="ECO:0000313" key="4">
    <source>
        <dbReference type="EMBL" id="CAD8613309.1"/>
    </source>
</evidence>
<evidence type="ECO:0000256" key="2">
    <source>
        <dbReference type="SAM" id="Phobius"/>
    </source>
</evidence>
<dbReference type="Gene3D" id="2.170.150.40">
    <property type="entry name" value="Domain of unknown function (DUF427)"/>
    <property type="match status" value="1"/>
</dbReference>
<keyword evidence="2" id="KW-1133">Transmembrane helix</keyword>
<dbReference type="InterPro" id="IPR007361">
    <property type="entry name" value="DUF427"/>
</dbReference>
<organism evidence="4">
    <name type="scientific">Coccolithus braarudii</name>
    <dbReference type="NCBI Taxonomy" id="221442"/>
    <lineage>
        <taxon>Eukaryota</taxon>
        <taxon>Haptista</taxon>
        <taxon>Haptophyta</taxon>
        <taxon>Prymnesiophyceae</taxon>
        <taxon>Coccolithales</taxon>
        <taxon>Coccolithaceae</taxon>
        <taxon>Coccolithus</taxon>
    </lineage>
</organism>
<evidence type="ECO:0000259" key="3">
    <source>
        <dbReference type="Pfam" id="PF04248"/>
    </source>
</evidence>
<dbReference type="Pfam" id="PF04248">
    <property type="entry name" value="NTP_transf_9"/>
    <property type="match status" value="1"/>
</dbReference>
<dbReference type="EMBL" id="HBEY01034990">
    <property type="protein sequence ID" value="CAD8613309.1"/>
    <property type="molecule type" value="Transcribed_RNA"/>
</dbReference>
<dbReference type="InterPro" id="IPR038694">
    <property type="entry name" value="DUF427_sf"/>
</dbReference>
<reference evidence="4" key="1">
    <citation type="submission" date="2021-01" db="EMBL/GenBank/DDBJ databases">
        <authorList>
            <person name="Corre E."/>
            <person name="Pelletier E."/>
            <person name="Niang G."/>
            <person name="Scheremetjew M."/>
            <person name="Finn R."/>
            <person name="Kale V."/>
            <person name="Holt S."/>
            <person name="Cochrane G."/>
            <person name="Meng A."/>
            <person name="Brown T."/>
            <person name="Cohen L."/>
        </authorList>
    </citation>
    <scope>NUCLEOTIDE SEQUENCE</scope>
    <source>
        <strain evidence="4">PLY182g</strain>
    </source>
</reference>
<name>A0A7S0LI87_9EUKA</name>
<accession>A0A7S0LI87</accession>
<feature type="domain" description="DUF427" evidence="3">
    <location>
        <begin position="104"/>
        <end position="197"/>
    </location>
</feature>
<protein>
    <recommendedName>
        <fullName evidence="3">DUF427 domain-containing protein</fullName>
    </recommendedName>
</protein>
<gene>
    <name evidence="4" type="ORF">CPEL01642_LOCUS16689</name>
</gene>
<sequence length="242" mass="27191">MPRDSVVLGLAIVPLLGVSVLYFQFDALFASSTRREDVQLPRKATPTPDTAQPISMAEAKAPQASSSDAVRTWYPKGYKPQSEEDEDPRNFPRPIAMEPSTRHIRITFGDKVIVDTKNTIRILETYHAPVFYIPQEEIAMEYMKEGSGRSTYCEWKGMATYWDVVVPGQKKLANTAWSYEKPSKPYGAIQSHIAFYANTGLKVSVDGEEVGAMSSSFYGGWIYGSLHKYEKHIKGRPGTTHW</sequence>
<feature type="transmembrane region" description="Helical" evidence="2">
    <location>
        <begin position="6"/>
        <end position="25"/>
    </location>
</feature>
<evidence type="ECO:0000256" key="1">
    <source>
        <dbReference type="SAM" id="MobiDB-lite"/>
    </source>
</evidence>